<keyword evidence="2" id="KW-1185">Reference proteome</keyword>
<gene>
    <name evidence="1" type="ORF">MAXJ12_27888</name>
</gene>
<accession>H0HZE1</accession>
<reference evidence="1 2" key="1">
    <citation type="journal article" date="2012" name="J. Bacteriol.">
        <title>Draft Genome Sequence of Mesorhizobium alhagi CCNWXJ12-2T, a Novel Salt-Resistant Species Isolated from the Desert of Northwestern China.</title>
        <authorList>
            <person name="Zhou M."/>
            <person name="Chen W."/>
            <person name="Chen H."/>
            <person name="Wei G."/>
        </authorList>
    </citation>
    <scope>NUCLEOTIDE SEQUENCE [LARGE SCALE GENOMIC DNA]</scope>
    <source>
        <strain evidence="1 2">CCNWXJ12-2</strain>
    </source>
</reference>
<organism evidence="1 2">
    <name type="scientific">Mesorhizobium alhagi CCNWXJ12-2</name>
    <dbReference type="NCBI Taxonomy" id="1107882"/>
    <lineage>
        <taxon>Bacteria</taxon>
        <taxon>Pseudomonadati</taxon>
        <taxon>Pseudomonadota</taxon>
        <taxon>Alphaproteobacteria</taxon>
        <taxon>Hyphomicrobiales</taxon>
        <taxon>Phyllobacteriaceae</taxon>
        <taxon>Allomesorhizobium</taxon>
    </lineage>
</organism>
<name>H0HZE1_9HYPH</name>
<protein>
    <submittedName>
        <fullName evidence="1">Uncharacterized protein</fullName>
    </submittedName>
</protein>
<dbReference type="AlphaFoldDB" id="H0HZE1"/>
<evidence type="ECO:0000313" key="2">
    <source>
        <dbReference type="Proteomes" id="UP000003250"/>
    </source>
</evidence>
<evidence type="ECO:0000313" key="1">
    <source>
        <dbReference type="EMBL" id="EHK53914.1"/>
    </source>
</evidence>
<sequence length="63" mass="7087">MRQRLTIQEQFRRSNANLTLIVAAQLGSGRTLILGGALGETLQFTGSHRALRLWRAAWEKDHA</sequence>
<proteinExistence type="predicted"/>
<dbReference type="EMBL" id="AHAM01000248">
    <property type="protein sequence ID" value="EHK53914.1"/>
    <property type="molecule type" value="Genomic_DNA"/>
</dbReference>
<dbReference type="Proteomes" id="UP000003250">
    <property type="component" value="Unassembled WGS sequence"/>
</dbReference>